<dbReference type="GO" id="GO:0071944">
    <property type="term" value="C:cell periphery"/>
    <property type="evidence" value="ECO:0007669"/>
    <property type="project" value="UniProtKB-ARBA"/>
</dbReference>
<proteinExistence type="inferred from homology"/>
<evidence type="ECO:0000256" key="14">
    <source>
        <dbReference type="SAM" id="MobiDB-lite"/>
    </source>
</evidence>
<dbReference type="Proteomes" id="UP000730481">
    <property type="component" value="Unassembled WGS sequence"/>
</dbReference>
<feature type="transmembrane region" description="Helical" evidence="15">
    <location>
        <begin position="173"/>
        <end position="194"/>
    </location>
</feature>
<evidence type="ECO:0000256" key="3">
    <source>
        <dbReference type="ARBA" id="ARBA00004613"/>
    </source>
</evidence>
<evidence type="ECO:0000256" key="4">
    <source>
        <dbReference type="ARBA" id="ARBA00010031"/>
    </source>
</evidence>
<evidence type="ECO:0000256" key="15">
    <source>
        <dbReference type="SAM" id="Phobius"/>
    </source>
</evidence>
<reference evidence="17" key="2">
    <citation type="submission" date="2020-02" db="EMBL/GenBank/DDBJ databases">
        <title>Identification and distribution of gene clusters putatively required for synthesis of sphingolipid metabolism inhibitors in phylogenetically diverse species of the filamentous fungus Fusarium.</title>
        <authorList>
            <person name="Kim H.-S."/>
            <person name="Busman M."/>
            <person name="Brown D.W."/>
            <person name="Divon H."/>
            <person name="Uhlig S."/>
            <person name="Proctor R.H."/>
        </authorList>
    </citation>
    <scope>NUCLEOTIDE SEQUENCE</scope>
    <source>
        <strain evidence="17">NRRL 25174</strain>
    </source>
</reference>
<evidence type="ECO:0000259" key="16">
    <source>
        <dbReference type="PROSITE" id="PS52012"/>
    </source>
</evidence>
<keyword evidence="13" id="KW-0479">Metal-binding</keyword>
<dbReference type="GO" id="GO:0046872">
    <property type="term" value="F:metal ion binding"/>
    <property type="evidence" value="ECO:0007669"/>
    <property type="project" value="UniProtKB-UniRule"/>
</dbReference>
<comment type="subcellular location">
    <subcellularLocation>
        <location evidence="2">Membrane</location>
        <topology evidence="2">Lipid-anchor</topology>
        <topology evidence="2">GPI-anchor</topology>
    </subcellularLocation>
    <subcellularLocation>
        <location evidence="1">Membrane</location>
        <topology evidence="1">Single-pass membrane protein</topology>
    </subcellularLocation>
    <subcellularLocation>
        <location evidence="3">Secreted</location>
    </subcellularLocation>
</comment>
<keyword evidence="13" id="KW-0349">Heme</keyword>
<evidence type="ECO:0000313" key="18">
    <source>
        <dbReference type="Proteomes" id="UP000730481"/>
    </source>
</evidence>
<evidence type="ECO:0000256" key="10">
    <source>
        <dbReference type="ARBA" id="ARBA00023136"/>
    </source>
</evidence>
<evidence type="ECO:0000256" key="12">
    <source>
        <dbReference type="ARBA" id="ARBA00023288"/>
    </source>
</evidence>
<organism evidence="17 18">
    <name type="scientific">Fusarium beomiforme</name>
    <dbReference type="NCBI Taxonomy" id="44412"/>
    <lineage>
        <taxon>Eukaryota</taxon>
        <taxon>Fungi</taxon>
        <taxon>Dikarya</taxon>
        <taxon>Ascomycota</taxon>
        <taxon>Pezizomycotina</taxon>
        <taxon>Sordariomycetes</taxon>
        <taxon>Hypocreomycetidae</taxon>
        <taxon>Hypocreales</taxon>
        <taxon>Nectriaceae</taxon>
        <taxon>Fusarium</taxon>
        <taxon>Fusarium burgessii species complex</taxon>
    </lineage>
</organism>
<evidence type="ECO:0000256" key="11">
    <source>
        <dbReference type="ARBA" id="ARBA00023157"/>
    </source>
</evidence>
<feature type="disulfide bond" evidence="13">
    <location>
        <begin position="30"/>
        <end position="37"/>
    </location>
</feature>
<evidence type="ECO:0000256" key="1">
    <source>
        <dbReference type="ARBA" id="ARBA00004167"/>
    </source>
</evidence>
<evidence type="ECO:0000256" key="7">
    <source>
        <dbReference type="ARBA" id="ARBA00022692"/>
    </source>
</evidence>
<comment type="similarity">
    <text evidence="4">Belongs to the RBT5 family.</text>
</comment>
<keyword evidence="9 15" id="KW-1133">Transmembrane helix</keyword>
<keyword evidence="12" id="KW-0449">Lipoprotein</keyword>
<feature type="binding site" description="axial binding residue" evidence="13">
    <location>
        <position position="34"/>
    </location>
    <ligand>
        <name>heme</name>
        <dbReference type="ChEBI" id="CHEBI:30413"/>
    </ligand>
    <ligandPart>
        <name>Fe</name>
        <dbReference type="ChEBI" id="CHEBI:18248"/>
    </ligandPart>
</feature>
<dbReference type="GO" id="GO:0005576">
    <property type="term" value="C:extracellular region"/>
    <property type="evidence" value="ECO:0007669"/>
    <property type="project" value="UniProtKB-SubCell"/>
</dbReference>
<evidence type="ECO:0000313" key="17">
    <source>
        <dbReference type="EMBL" id="KAF4339431.1"/>
    </source>
</evidence>
<keyword evidence="18" id="KW-1185">Reference proteome</keyword>
<keyword evidence="10 15" id="KW-0472">Membrane</keyword>
<feature type="region of interest" description="Disordered" evidence="14">
    <location>
        <begin position="113"/>
        <end position="169"/>
    </location>
</feature>
<keyword evidence="13" id="KW-0408">Iron</keyword>
<evidence type="ECO:0000256" key="2">
    <source>
        <dbReference type="ARBA" id="ARBA00004589"/>
    </source>
</evidence>
<feature type="domain" description="CFEM" evidence="16">
    <location>
        <begin position="1"/>
        <end position="109"/>
    </location>
</feature>
<dbReference type="GO" id="GO:0098552">
    <property type="term" value="C:side of membrane"/>
    <property type="evidence" value="ECO:0007669"/>
    <property type="project" value="UniProtKB-KW"/>
</dbReference>
<protein>
    <recommendedName>
        <fullName evidence="16">CFEM domain-containing protein</fullName>
    </recommendedName>
</protein>
<keyword evidence="7 15" id="KW-0812">Transmembrane</keyword>
<dbReference type="EMBL" id="PVQB02000285">
    <property type="protein sequence ID" value="KAF4339431.1"/>
    <property type="molecule type" value="Genomic_DNA"/>
</dbReference>
<feature type="compositionally biased region" description="Low complexity" evidence="14">
    <location>
        <begin position="113"/>
        <end position="133"/>
    </location>
</feature>
<gene>
    <name evidence="17" type="ORF">FBEOM_6639</name>
</gene>
<sequence length="385" mass="42331">MANKNAKSLYEAIPECISGCFDIGVADTGCAKDDYDCWCYKPNHQTIVDTVEQCLGNKERRTKKKCTEDDQFQYENSYWKICEQYWEPYGTATEPTSFPTAVSSTASATSTTLKVSTTAATTASSSKETATVEESSRTSVAPTETGESEQSQASGEANPVTPTHGGLSPGGKAGVGVGVAIGVILIGIAVFLWLRERKRRRSVEEQLRIVEIEKANAPQGGYYAHKGLYEMEGDRPHAEELRGSMRTPELGAAETVKSSSITQVGPEYIAQTENVKDTMQAVVKDIIQAKNDLGLRDEKAAPLNRCREELCYAVDEHNRVTKDGYERTFHPRFTCRIHCFKTLGVVNGEDQVEVVLRIPAREYNDSPHVLEPGKSEVSLLVKEGN</sequence>
<keyword evidence="8" id="KW-0732">Signal</keyword>
<evidence type="ECO:0000256" key="8">
    <source>
        <dbReference type="ARBA" id="ARBA00022729"/>
    </source>
</evidence>
<reference evidence="17" key="1">
    <citation type="journal article" date="2017" name="Mycologia">
        <title>Fusarium algeriense, sp. nov., a novel toxigenic crown rot pathogen of durum wheat from Algeria is nested in the Fusarium burgessii species complex.</title>
        <authorList>
            <person name="Laraba I."/>
            <person name="Keddad A."/>
            <person name="Boureghda H."/>
            <person name="Abdallah N."/>
            <person name="Vaughan M.M."/>
            <person name="Proctor R.H."/>
            <person name="Busman M."/>
            <person name="O'Donnell K."/>
        </authorList>
    </citation>
    <scope>NUCLEOTIDE SEQUENCE</scope>
    <source>
        <strain evidence="17">NRRL 25174</strain>
    </source>
</reference>
<evidence type="ECO:0000256" key="5">
    <source>
        <dbReference type="ARBA" id="ARBA00022525"/>
    </source>
</evidence>
<name>A0A9P5DW50_9HYPO</name>
<dbReference type="PANTHER" id="PTHR15549">
    <property type="entry name" value="PAIRED IMMUNOGLOBULIN-LIKE TYPE 2 RECEPTOR"/>
    <property type="match status" value="1"/>
</dbReference>
<keyword evidence="11 13" id="KW-1015">Disulfide bond</keyword>
<evidence type="ECO:0000256" key="13">
    <source>
        <dbReference type="PROSITE-ProRule" id="PRU01356"/>
    </source>
</evidence>
<dbReference type="Pfam" id="PF05730">
    <property type="entry name" value="CFEM"/>
    <property type="match status" value="1"/>
</dbReference>
<dbReference type="OrthoDB" id="5105844at2759"/>
<dbReference type="InterPro" id="IPR051694">
    <property type="entry name" value="Immunoregulatory_rcpt-like"/>
</dbReference>
<keyword evidence="6" id="KW-0336">GPI-anchor</keyword>
<evidence type="ECO:0000256" key="6">
    <source>
        <dbReference type="ARBA" id="ARBA00022622"/>
    </source>
</evidence>
<accession>A0A9P5DW50</accession>
<keyword evidence="6" id="KW-0325">Glycoprotein</keyword>
<evidence type="ECO:0000256" key="9">
    <source>
        <dbReference type="ARBA" id="ARBA00022989"/>
    </source>
</evidence>
<keyword evidence="5" id="KW-0964">Secreted</keyword>
<dbReference type="PROSITE" id="PS52012">
    <property type="entry name" value="CFEM"/>
    <property type="match status" value="1"/>
</dbReference>
<comment type="caution">
    <text evidence="17">The sequence shown here is derived from an EMBL/GenBank/DDBJ whole genome shotgun (WGS) entry which is preliminary data.</text>
</comment>
<comment type="caution">
    <text evidence="13">Lacks conserved residue(s) required for the propagation of feature annotation.</text>
</comment>
<dbReference type="AlphaFoldDB" id="A0A9P5DW50"/>
<dbReference type="InterPro" id="IPR008427">
    <property type="entry name" value="Extracellular_membr_CFEM_dom"/>
</dbReference>